<evidence type="ECO:0000259" key="1">
    <source>
        <dbReference type="Pfam" id="PF09836"/>
    </source>
</evidence>
<accession>A0A6S6SUT3</accession>
<dbReference type="Gene3D" id="1.10.150.690">
    <property type="entry name" value="DUF2063"/>
    <property type="match status" value="1"/>
</dbReference>
<feature type="domain" description="Putative DNA-binding" evidence="1">
    <location>
        <begin position="10"/>
        <end position="103"/>
    </location>
</feature>
<gene>
    <name evidence="2" type="ORF">HELGO_WM32305</name>
</gene>
<dbReference type="EMBL" id="CACVAV010000103">
    <property type="protein sequence ID" value="CAA6806320.1"/>
    <property type="molecule type" value="Genomic_DNA"/>
</dbReference>
<dbReference type="AlphaFoldDB" id="A0A6S6SUT3"/>
<dbReference type="InterPro" id="IPR044922">
    <property type="entry name" value="DUF2063_N_sf"/>
</dbReference>
<reference evidence="2" key="1">
    <citation type="submission" date="2020-01" db="EMBL/GenBank/DDBJ databases">
        <authorList>
            <person name="Meier V. D."/>
            <person name="Meier V D."/>
        </authorList>
    </citation>
    <scope>NUCLEOTIDE SEQUENCE</scope>
    <source>
        <strain evidence="2">HLG_WM_MAG_08</strain>
    </source>
</reference>
<organism evidence="2">
    <name type="scientific">uncultured Thiotrichaceae bacterium</name>
    <dbReference type="NCBI Taxonomy" id="298394"/>
    <lineage>
        <taxon>Bacteria</taxon>
        <taxon>Pseudomonadati</taxon>
        <taxon>Pseudomonadota</taxon>
        <taxon>Gammaproteobacteria</taxon>
        <taxon>Thiotrichales</taxon>
        <taxon>Thiotrichaceae</taxon>
        <taxon>environmental samples</taxon>
    </lineage>
</organism>
<proteinExistence type="predicted"/>
<evidence type="ECO:0000313" key="2">
    <source>
        <dbReference type="EMBL" id="CAA6806320.1"/>
    </source>
</evidence>
<sequence length="260" mass="30084">MNTPPESLKQLQTHFSEAVFSDQRGLIAESVTQQGALSAEQRVGIYRNSVHGILWQYLASLYPVCNQLVGEQFFEGFSDLFIDQHPPTTPFLADYGDGFAAFMREHEAFAKIRWINQVAELEWARHQAWHATNQVVSDFSLLGTLTEEQQLSAQFQLPDSMWVLHSPYAVHQVWLVHQPEDYGGKIPLEEIQLQQDDYIIVWRSERQLQQVQINEQQWQFLSAVRQNKSLAELSEQFQEQVGVLLASAIQHGWIISFRHY</sequence>
<protein>
    <recommendedName>
        <fullName evidence="1">Putative DNA-binding domain-containing protein</fullName>
    </recommendedName>
</protein>
<dbReference type="InterPro" id="IPR018640">
    <property type="entry name" value="DUF2063"/>
</dbReference>
<name>A0A6S6SUT3_9GAMM</name>
<dbReference type="Pfam" id="PF09836">
    <property type="entry name" value="DUF2063"/>
    <property type="match status" value="1"/>
</dbReference>